<dbReference type="PANTHER" id="PTHR43570">
    <property type="entry name" value="ALDEHYDE DEHYDROGENASE"/>
    <property type="match status" value="1"/>
</dbReference>
<protein>
    <recommendedName>
        <fullName evidence="4">Aldehyde dehydrogenase</fullName>
    </recommendedName>
</protein>
<feature type="domain" description="Aldehyde dehydrogenase" evidence="8">
    <location>
        <begin position="28"/>
        <end position="450"/>
    </location>
</feature>
<comment type="caution">
    <text evidence="9">The sequence shown here is derived from an EMBL/GenBank/DDBJ whole genome shotgun (WGS) entry which is preliminary data.</text>
</comment>
<dbReference type="RefSeq" id="WP_193182920.1">
    <property type="nucleotide sequence ID" value="NZ_JACVXA010000034.1"/>
</dbReference>
<evidence type="ECO:0000313" key="9">
    <source>
        <dbReference type="EMBL" id="MBE3638864.1"/>
    </source>
</evidence>
<dbReference type="GO" id="GO:0006081">
    <property type="term" value="P:aldehyde metabolic process"/>
    <property type="evidence" value="ECO:0007669"/>
    <property type="project" value="InterPro"/>
</dbReference>
<dbReference type="PROSITE" id="PS00687">
    <property type="entry name" value="ALDEHYDE_DEHYDR_GLU"/>
    <property type="match status" value="1"/>
</dbReference>
<feature type="active site" evidence="5">
    <location>
        <position position="259"/>
    </location>
</feature>
<evidence type="ECO:0000256" key="5">
    <source>
        <dbReference type="PIRSR" id="PIRSR036492-1"/>
    </source>
</evidence>
<name>A0A8J7CVL2_9RHOB</name>
<dbReference type="PIRSF" id="PIRSF036492">
    <property type="entry name" value="ALDH"/>
    <property type="match status" value="1"/>
</dbReference>
<dbReference type="InterPro" id="IPR016161">
    <property type="entry name" value="Ald_DH/histidinol_DH"/>
</dbReference>
<dbReference type="Proteomes" id="UP000609121">
    <property type="component" value="Unassembled WGS sequence"/>
</dbReference>
<evidence type="ECO:0000256" key="7">
    <source>
        <dbReference type="RuleBase" id="RU003345"/>
    </source>
</evidence>
<dbReference type="CDD" id="cd07133">
    <property type="entry name" value="ALDH_CALDH_CalB"/>
    <property type="match status" value="1"/>
</dbReference>
<dbReference type="InterPro" id="IPR016160">
    <property type="entry name" value="Ald_DH_CS_CYS"/>
</dbReference>
<evidence type="ECO:0000313" key="10">
    <source>
        <dbReference type="Proteomes" id="UP000609121"/>
    </source>
</evidence>
<evidence type="ECO:0000256" key="1">
    <source>
        <dbReference type="ARBA" id="ARBA00009986"/>
    </source>
</evidence>
<dbReference type="PANTHER" id="PTHR43570:SF20">
    <property type="entry name" value="ALDEHYDE DEHYDROGENASE ALDX-RELATED"/>
    <property type="match status" value="1"/>
</dbReference>
<sequence length="484" mass="51026">MTAQTEFSAAAPVPDAGLAAILERQRAAFLADGPPPAEARRAALNRLKSALIAHRAEIEAALTADFGHRSRHETGIMEIMPVVTAIDYLLKNLKRFMKPEKRHVVLTMRAGQARVEYQPLGVVGIIAPWNYPLQLALLPLATALAAGNRAMVKMSELTPASAALAARLIPQIFAQEEVAIVTGDAETGAAFAGLPFDHLLFTGGTGIGRKVMAAAAQNLVPVTLELGGKSPAILAAGQDLDRAAASIAYGKLANSGQTCIATDYVLVPRAEIGAFAEAYDRAVKALYPEGPAGTDYSSIVNARHHARLSALVEEARAGGAEIRPVGHHPQAAEGLHNKMAPTLVLGATDGMRILQEEIFGPVLPVIGHDGIDDAIAYVNARPRPLALYFFGPEGAERDRVLSRTVSGNVTVNGTLLHVAQDDLPFGGVGPSGMGAYHGIEGFRAMSHAKGVFVQGRWNIATMLRPPFGPRADKILAGILKPPKG</sequence>
<dbReference type="InterPro" id="IPR015590">
    <property type="entry name" value="Aldehyde_DH_dom"/>
</dbReference>
<evidence type="ECO:0000256" key="6">
    <source>
        <dbReference type="PROSITE-ProRule" id="PRU10007"/>
    </source>
</evidence>
<reference evidence="9" key="1">
    <citation type="submission" date="2020-09" db="EMBL/GenBank/DDBJ databases">
        <title>A novel bacterium of genus Mangrovicoccus, isolated from South China Sea.</title>
        <authorList>
            <person name="Huang H."/>
            <person name="Mo K."/>
            <person name="Hu Y."/>
        </authorList>
    </citation>
    <scope>NUCLEOTIDE SEQUENCE</scope>
    <source>
        <strain evidence="9">HB182678</strain>
    </source>
</reference>
<comment type="similarity">
    <text evidence="1 4 7">Belongs to the aldehyde dehydrogenase family.</text>
</comment>
<accession>A0A8J7CVL2</accession>
<dbReference type="GO" id="GO:0005737">
    <property type="term" value="C:cytoplasm"/>
    <property type="evidence" value="ECO:0007669"/>
    <property type="project" value="TreeGrafter"/>
</dbReference>
<dbReference type="PROSITE" id="PS00070">
    <property type="entry name" value="ALDEHYDE_DEHYDR_CYS"/>
    <property type="match status" value="1"/>
</dbReference>
<dbReference type="InterPro" id="IPR016162">
    <property type="entry name" value="Ald_DH_N"/>
</dbReference>
<dbReference type="GO" id="GO:0004029">
    <property type="term" value="F:aldehyde dehydrogenase (NAD+) activity"/>
    <property type="evidence" value="ECO:0007669"/>
    <property type="project" value="TreeGrafter"/>
</dbReference>
<organism evidence="9 10">
    <name type="scientific">Mangrovicoccus algicola</name>
    <dbReference type="NCBI Taxonomy" id="2771008"/>
    <lineage>
        <taxon>Bacteria</taxon>
        <taxon>Pseudomonadati</taxon>
        <taxon>Pseudomonadota</taxon>
        <taxon>Alphaproteobacteria</taxon>
        <taxon>Rhodobacterales</taxon>
        <taxon>Paracoccaceae</taxon>
        <taxon>Mangrovicoccus</taxon>
    </lineage>
</organism>
<evidence type="ECO:0000256" key="2">
    <source>
        <dbReference type="ARBA" id="ARBA00023002"/>
    </source>
</evidence>
<dbReference type="InterPro" id="IPR029510">
    <property type="entry name" value="Ald_DH_CS_GLU"/>
</dbReference>
<proteinExistence type="inferred from homology"/>
<dbReference type="Gene3D" id="3.40.605.10">
    <property type="entry name" value="Aldehyde Dehydrogenase, Chain A, domain 1"/>
    <property type="match status" value="1"/>
</dbReference>
<keyword evidence="10" id="KW-1185">Reference proteome</keyword>
<dbReference type="EMBL" id="JACVXA010000034">
    <property type="protein sequence ID" value="MBE3638864.1"/>
    <property type="molecule type" value="Genomic_DNA"/>
</dbReference>
<evidence type="ECO:0000259" key="8">
    <source>
        <dbReference type="Pfam" id="PF00171"/>
    </source>
</evidence>
<keyword evidence="2 4" id="KW-0560">Oxidoreductase</keyword>
<feature type="active site" evidence="5 6">
    <location>
        <position position="225"/>
    </location>
</feature>
<keyword evidence="3" id="KW-0520">NAD</keyword>
<dbReference type="SUPFAM" id="SSF53720">
    <property type="entry name" value="ALDH-like"/>
    <property type="match status" value="1"/>
</dbReference>
<gene>
    <name evidence="9" type="ORF">ICN82_11690</name>
</gene>
<evidence type="ECO:0000256" key="4">
    <source>
        <dbReference type="PIRNR" id="PIRNR036492"/>
    </source>
</evidence>
<dbReference type="InterPro" id="IPR016163">
    <property type="entry name" value="Ald_DH_C"/>
</dbReference>
<dbReference type="Pfam" id="PF00171">
    <property type="entry name" value="Aldedh"/>
    <property type="match status" value="1"/>
</dbReference>
<dbReference type="Gene3D" id="3.40.309.10">
    <property type="entry name" value="Aldehyde Dehydrogenase, Chain A, domain 2"/>
    <property type="match status" value="1"/>
</dbReference>
<evidence type="ECO:0000256" key="3">
    <source>
        <dbReference type="ARBA" id="ARBA00023027"/>
    </source>
</evidence>
<dbReference type="AlphaFoldDB" id="A0A8J7CVL2"/>
<dbReference type="InterPro" id="IPR012394">
    <property type="entry name" value="Aldehyde_DH_NAD(P)"/>
</dbReference>